<dbReference type="CDD" id="cd09020">
    <property type="entry name" value="D-hex-6-P-epi_like"/>
    <property type="match status" value="1"/>
</dbReference>
<evidence type="ECO:0000256" key="5">
    <source>
        <dbReference type="PIRSR" id="PIRSR016020-1"/>
    </source>
</evidence>
<dbReference type="EMBL" id="CBTJ020000021">
    <property type="protein sequence ID" value="CDI01553.1"/>
    <property type="molecule type" value="Genomic_DNA"/>
</dbReference>
<reference evidence="6" key="2">
    <citation type="submission" date="2014-03" db="EMBL/GenBank/DDBJ databases">
        <title>Candidatus Competibacter-lineage genomes retrieved from metagenomes reveal functional metabolic diversity.</title>
        <authorList>
            <person name="McIlroy S.J."/>
            <person name="Albertsen M."/>
            <person name="Andresen E.K."/>
            <person name="Saunders A.M."/>
            <person name="Kristiansen R."/>
            <person name="Stokholm-Bjerregaard M."/>
            <person name="Nielsen K.L."/>
            <person name="Nielsen P.H."/>
        </authorList>
    </citation>
    <scope>NUCLEOTIDE SEQUENCE</scope>
    <source>
        <strain evidence="6">Run_A_D11</strain>
    </source>
</reference>
<dbReference type="Pfam" id="PF01263">
    <property type="entry name" value="Aldose_epim"/>
    <property type="match status" value="1"/>
</dbReference>
<dbReference type="SUPFAM" id="SSF74650">
    <property type="entry name" value="Galactose mutarotase-like"/>
    <property type="match status" value="1"/>
</dbReference>
<evidence type="ECO:0000256" key="4">
    <source>
        <dbReference type="PIRNR" id="PIRNR016020"/>
    </source>
</evidence>
<dbReference type="GO" id="GO:0005737">
    <property type="term" value="C:cytoplasm"/>
    <property type="evidence" value="ECO:0007669"/>
    <property type="project" value="TreeGrafter"/>
</dbReference>
<keyword evidence="7" id="KW-1185">Reference proteome</keyword>
<accession>W6MBY2</accession>
<comment type="similarity">
    <text evidence="2 4">Belongs to the glucose-6-phosphate 1-epimerase family.</text>
</comment>
<gene>
    <name evidence="6" type="ORF">BN873_160016</name>
</gene>
<dbReference type="GO" id="GO:0005975">
    <property type="term" value="P:carbohydrate metabolic process"/>
    <property type="evidence" value="ECO:0007669"/>
    <property type="project" value="InterPro"/>
</dbReference>
<dbReference type="PANTHER" id="PTHR11122">
    <property type="entry name" value="APOSPORY-ASSOCIATED PROTEIN C-RELATED"/>
    <property type="match status" value="1"/>
</dbReference>
<protein>
    <recommendedName>
        <fullName evidence="4">Putative glucose-6-phosphate 1-epimerase</fullName>
        <ecNumber evidence="4">5.1.3.15</ecNumber>
    </recommendedName>
</protein>
<name>W6MBY2_9GAMM</name>
<proteinExistence type="inferred from homology"/>
<dbReference type="AlphaFoldDB" id="W6MBY2"/>
<comment type="catalytic activity">
    <reaction evidence="1">
        <text>alpha-D-glucose 6-phosphate = beta-D-glucose 6-phosphate</text>
        <dbReference type="Rhea" id="RHEA:16249"/>
        <dbReference type="ChEBI" id="CHEBI:58225"/>
        <dbReference type="ChEBI" id="CHEBI:58247"/>
        <dbReference type="EC" id="5.1.3.15"/>
    </reaction>
</comment>
<reference evidence="6" key="1">
    <citation type="submission" date="2013-07" db="EMBL/GenBank/DDBJ databases">
        <authorList>
            <person name="McIlroy S."/>
        </authorList>
    </citation>
    <scope>NUCLEOTIDE SEQUENCE [LARGE SCALE GENOMIC DNA]</scope>
    <source>
        <strain evidence="6">Run_A_D11</strain>
    </source>
</reference>
<feature type="active site" evidence="5">
    <location>
        <position position="262"/>
    </location>
</feature>
<dbReference type="InterPro" id="IPR011013">
    <property type="entry name" value="Gal_mutarotase_sf_dom"/>
</dbReference>
<dbReference type="Gene3D" id="2.70.98.10">
    <property type="match status" value="1"/>
</dbReference>
<dbReference type="STRING" id="1400863.BN873_160016"/>
<evidence type="ECO:0000256" key="2">
    <source>
        <dbReference type="ARBA" id="ARBA00005866"/>
    </source>
</evidence>
<dbReference type="RefSeq" id="WP_048670793.1">
    <property type="nucleotide sequence ID" value="NZ_CBTJ020000021.1"/>
</dbReference>
<dbReference type="PIRSF" id="PIRSF016020">
    <property type="entry name" value="PHexose_mutarotase"/>
    <property type="match status" value="1"/>
</dbReference>
<evidence type="ECO:0000313" key="6">
    <source>
        <dbReference type="EMBL" id="CDI01553.1"/>
    </source>
</evidence>
<keyword evidence="3 4" id="KW-0413">Isomerase</keyword>
<dbReference type="PANTHER" id="PTHR11122:SF13">
    <property type="entry name" value="GLUCOSE-6-PHOSPHATE 1-EPIMERASE"/>
    <property type="match status" value="1"/>
</dbReference>
<organism evidence="6 7">
    <name type="scientific">Candidatus Competibacter denitrificans Run_A_D11</name>
    <dbReference type="NCBI Taxonomy" id="1400863"/>
    <lineage>
        <taxon>Bacteria</taxon>
        <taxon>Pseudomonadati</taxon>
        <taxon>Pseudomonadota</taxon>
        <taxon>Gammaproteobacteria</taxon>
        <taxon>Candidatus Competibacteraceae</taxon>
        <taxon>Candidatus Competibacter</taxon>
    </lineage>
</organism>
<dbReference type="InterPro" id="IPR025532">
    <property type="entry name" value="G6P_1-epimerase"/>
</dbReference>
<dbReference type="EC" id="5.1.3.15" evidence="4"/>
<feature type="active site" evidence="5">
    <location>
        <position position="160"/>
    </location>
</feature>
<evidence type="ECO:0000256" key="3">
    <source>
        <dbReference type="ARBA" id="ARBA00023235"/>
    </source>
</evidence>
<comment type="caution">
    <text evidence="6">The sequence shown here is derived from an EMBL/GenBank/DDBJ whole genome shotgun (WGS) entry which is preliminary data.</text>
</comment>
<dbReference type="Proteomes" id="UP000035760">
    <property type="component" value="Unassembled WGS sequence"/>
</dbReference>
<evidence type="ECO:0000313" key="7">
    <source>
        <dbReference type="Proteomes" id="UP000035760"/>
    </source>
</evidence>
<dbReference type="GO" id="GO:0047938">
    <property type="term" value="F:glucose-6-phosphate 1-epimerase activity"/>
    <property type="evidence" value="ECO:0007669"/>
    <property type="project" value="UniProtKB-UniRule"/>
</dbReference>
<dbReference type="InterPro" id="IPR014718">
    <property type="entry name" value="GH-type_carb-bd"/>
</dbReference>
<dbReference type="GO" id="GO:0030246">
    <property type="term" value="F:carbohydrate binding"/>
    <property type="evidence" value="ECO:0007669"/>
    <property type="project" value="UniProtKB-UniRule"/>
</dbReference>
<evidence type="ECO:0000256" key="1">
    <source>
        <dbReference type="ARBA" id="ARBA00001096"/>
    </source>
</evidence>
<sequence length="286" mass="30832">MNPPPDFSSSLVPGAGNLPKQVLVAPDGARAEIYLHGAQVTSWIPASGSERFFLSRLSQFTTDATIRGGIPVVFPQFGLTGPLPLHGLVRLMPWELSDAKNSTDTASATFRLRDTDDSRRHWPHAFLAELAVVVGGNQLAVTLAITNTSAEPFAFTSGLHTYFSIADLATTTVAGLTGLRYCDAAAGWVDHQETAAHIEFTGEVNRIYFDAPAEVRLVEPHRTTLIRAAGFADTVVWNPAAAKCATFSDLEPDDYRRFVCVEAAAIAKPIQLAPGERWQGSQTLLA</sequence>
<dbReference type="InterPro" id="IPR008183">
    <property type="entry name" value="Aldose_1/G6P_1-epimerase"/>
</dbReference>